<organism evidence="1">
    <name type="scientific">Arundo donax</name>
    <name type="common">Giant reed</name>
    <name type="synonym">Donax arundinaceus</name>
    <dbReference type="NCBI Taxonomy" id="35708"/>
    <lineage>
        <taxon>Eukaryota</taxon>
        <taxon>Viridiplantae</taxon>
        <taxon>Streptophyta</taxon>
        <taxon>Embryophyta</taxon>
        <taxon>Tracheophyta</taxon>
        <taxon>Spermatophyta</taxon>
        <taxon>Magnoliopsida</taxon>
        <taxon>Liliopsida</taxon>
        <taxon>Poales</taxon>
        <taxon>Poaceae</taxon>
        <taxon>PACMAD clade</taxon>
        <taxon>Arundinoideae</taxon>
        <taxon>Arundineae</taxon>
        <taxon>Arundo</taxon>
    </lineage>
</organism>
<reference evidence="1" key="1">
    <citation type="submission" date="2014-09" db="EMBL/GenBank/DDBJ databases">
        <authorList>
            <person name="Magalhaes I.L.F."/>
            <person name="Oliveira U."/>
            <person name="Santos F.R."/>
            <person name="Vidigal T.H.D.A."/>
            <person name="Brescovit A.D."/>
            <person name="Santos A.J."/>
        </authorList>
    </citation>
    <scope>NUCLEOTIDE SEQUENCE</scope>
    <source>
        <tissue evidence="1">Shoot tissue taken approximately 20 cm above the soil surface</tissue>
    </source>
</reference>
<accession>A0A0A9FB91</accession>
<proteinExistence type="predicted"/>
<name>A0A0A9FB91_ARUDO</name>
<protein>
    <submittedName>
        <fullName evidence="1">Uncharacterized protein</fullName>
    </submittedName>
</protein>
<dbReference type="AlphaFoldDB" id="A0A0A9FB91"/>
<reference evidence="1" key="2">
    <citation type="journal article" date="2015" name="Data Brief">
        <title>Shoot transcriptome of the giant reed, Arundo donax.</title>
        <authorList>
            <person name="Barrero R.A."/>
            <person name="Guerrero F.D."/>
            <person name="Moolhuijzen P."/>
            <person name="Goolsby J.A."/>
            <person name="Tidwell J."/>
            <person name="Bellgard S.E."/>
            <person name="Bellgard M.I."/>
        </authorList>
    </citation>
    <scope>NUCLEOTIDE SEQUENCE</scope>
    <source>
        <tissue evidence="1">Shoot tissue taken approximately 20 cm above the soil surface</tissue>
    </source>
</reference>
<evidence type="ECO:0000313" key="1">
    <source>
        <dbReference type="EMBL" id="JAE05518.1"/>
    </source>
</evidence>
<dbReference type="EMBL" id="GBRH01192378">
    <property type="protein sequence ID" value="JAE05518.1"/>
    <property type="molecule type" value="Transcribed_RNA"/>
</dbReference>
<sequence length="71" mass="7905">MLLLWGGEDVEIRRRGLVLGWGPFRLDPPRRASQSPRPGAAELIRGRCVPVLLAPKCCGKKPACMVFRFVC</sequence>